<reference evidence="1 2" key="1">
    <citation type="journal article" date="2019" name="Int. J. Syst. Evol. Microbiol.">
        <title>The Global Catalogue of Microorganisms (GCM) 10K type strain sequencing project: providing services to taxonomists for standard genome sequencing and annotation.</title>
        <authorList>
            <consortium name="The Broad Institute Genomics Platform"/>
            <consortium name="The Broad Institute Genome Sequencing Center for Infectious Disease"/>
            <person name="Wu L."/>
            <person name="Ma J."/>
        </authorList>
    </citation>
    <scope>NUCLEOTIDE SEQUENCE [LARGE SCALE GENOMIC DNA]</scope>
    <source>
        <strain evidence="1 2">JCM 13581</strain>
    </source>
</reference>
<gene>
    <name evidence="1" type="ORF">GCM10009716_23620</name>
</gene>
<comment type="caution">
    <text evidence="1">The sequence shown here is derived from an EMBL/GenBank/DDBJ whole genome shotgun (WGS) entry which is preliminary data.</text>
</comment>
<dbReference type="Proteomes" id="UP001501303">
    <property type="component" value="Unassembled WGS sequence"/>
</dbReference>
<keyword evidence="2" id="KW-1185">Reference proteome</keyword>
<evidence type="ECO:0000313" key="2">
    <source>
        <dbReference type="Proteomes" id="UP001501303"/>
    </source>
</evidence>
<proteinExistence type="predicted"/>
<evidence type="ECO:0000313" key="1">
    <source>
        <dbReference type="EMBL" id="GAA1913272.1"/>
    </source>
</evidence>
<name>A0ABN2P609_9ACTN</name>
<accession>A0ABN2P609</accession>
<organism evidence="1 2">
    <name type="scientific">Streptomyces sodiiphilus</name>
    <dbReference type="NCBI Taxonomy" id="226217"/>
    <lineage>
        <taxon>Bacteria</taxon>
        <taxon>Bacillati</taxon>
        <taxon>Actinomycetota</taxon>
        <taxon>Actinomycetes</taxon>
        <taxon>Kitasatosporales</taxon>
        <taxon>Streptomycetaceae</taxon>
        <taxon>Streptomyces</taxon>
    </lineage>
</organism>
<protein>
    <submittedName>
        <fullName evidence="1">Uncharacterized protein</fullName>
    </submittedName>
</protein>
<dbReference type="EMBL" id="BAAAMJ010000022">
    <property type="protein sequence ID" value="GAA1913272.1"/>
    <property type="molecule type" value="Genomic_DNA"/>
</dbReference>
<sequence>MAVTVDLTYSFRVEEIFAFQYLPYQFWYGGVDACVDDGNCDALPLGVLPDL</sequence>